<feature type="transmembrane region" description="Helical" evidence="8">
    <location>
        <begin position="330"/>
        <end position="347"/>
    </location>
</feature>
<evidence type="ECO:0000313" key="10">
    <source>
        <dbReference type="EMBL" id="MET3582360.1"/>
    </source>
</evidence>
<evidence type="ECO:0000256" key="7">
    <source>
        <dbReference type="ARBA" id="ARBA00023136"/>
    </source>
</evidence>
<keyword evidence="4" id="KW-0808">Transferase</keyword>
<keyword evidence="7 8" id="KW-0472">Membrane</keyword>
<organism evidence="10 11">
    <name type="scientific">Mesorhizobium robiniae</name>
    <dbReference type="NCBI Taxonomy" id="559315"/>
    <lineage>
        <taxon>Bacteria</taxon>
        <taxon>Pseudomonadati</taxon>
        <taxon>Pseudomonadota</taxon>
        <taxon>Alphaproteobacteria</taxon>
        <taxon>Hyphomicrobiales</taxon>
        <taxon>Phyllobacteriaceae</taxon>
        <taxon>Mesorhizobium</taxon>
    </lineage>
</organism>
<keyword evidence="6 8" id="KW-1133">Transmembrane helix</keyword>
<evidence type="ECO:0000256" key="4">
    <source>
        <dbReference type="ARBA" id="ARBA00022679"/>
    </source>
</evidence>
<feature type="transmembrane region" description="Helical" evidence="8">
    <location>
        <begin position="302"/>
        <end position="324"/>
    </location>
</feature>
<dbReference type="PANTHER" id="PTHR33908:SF9">
    <property type="entry name" value="BLL5595 PROTEIN"/>
    <property type="match status" value="1"/>
</dbReference>
<evidence type="ECO:0000259" key="9">
    <source>
        <dbReference type="Pfam" id="PF13231"/>
    </source>
</evidence>
<dbReference type="Pfam" id="PF13231">
    <property type="entry name" value="PMT_2"/>
    <property type="match status" value="1"/>
</dbReference>
<dbReference type="PANTHER" id="PTHR33908">
    <property type="entry name" value="MANNOSYLTRANSFERASE YKCB-RELATED"/>
    <property type="match status" value="1"/>
</dbReference>
<keyword evidence="3" id="KW-0328">Glycosyltransferase</keyword>
<evidence type="ECO:0000256" key="5">
    <source>
        <dbReference type="ARBA" id="ARBA00022692"/>
    </source>
</evidence>
<accession>A0ABV2GVP2</accession>
<reference evidence="10 11" key="1">
    <citation type="submission" date="2024-06" db="EMBL/GenBank/DDBJ databases">
        <title>Genomic Encyclopedia of Type Strains, Phase IV (KMG-IV): sequencing the most valuable type-strain genomes for metagenomic binning, comparative biology and taxonomic classification.</title>
        <authorList>
            <person name="Goeker M."/>
        </authorList>
    </citation>
    <scope>NUCLEOTIDE SEQUENCE [LARGE SCALE GENOMIC DNA]</scope>
    <source>
        <strain evidence="10 11">DSM 100022</strain>
    </source>
</reference>
<feature type="transmembrane region" description="Helical" evidence="8">
    <location>
        <begin position="114"/>
        <end position="133"/>
    </location>
</feature>
<name>A0ABV2GVP2_9HYPH</name>
<gene>
    <name evidence="10" type="ORF">ABID19_005419</name>
</gene>
<dbReference type="InterPro" id="IPR050297">
    <property type="entry name" value="LipidA_mod_glycosyltrf_83"/>
</dbReference>
<proteinExistence type="predicted"/>
<comment type="caution">
    <text evidence="10">The sequence shown here is derived from an EMBL/GenBank/DDBJ whole genome shotgun (WGS) entry which is preliminary data.</text>
</comment>
<dbReference type="Proteomes" id="UP001549204">
    <property type="component" value="Unassembled WGS sequence"/>
</dbReference>
<evidence type="ECO:0000313" key="11">
    <source>
        <dbReference type="Proteomes" id="UP001549204"/>
    </source>
</evidence>
<keyword evidence="2" id="KW-1003">Cell membrane</keyword>
<feature type="transmembrane region" description="Helical" evidence="8">
    <location>
        <begin position="71"/>
        <end position="93"/>
    </location>
</feature>
<sequence length="496" mass="53750">MQQSSISEALSGARKRRWLGADPALCFVLIYFALQIIFVTFMSNGASMDDAEQLAYAGSWQLGYGSSQQPLYNWIVSAATAVFGINLFTLQLVKFSLLASMYASVYCGARLLGLGRWVAAAGALGIFLLPPIGWESQRALTHSVVGVAGCAWTFFCFAWHMKSKSWFSAVALGLAAAAALLGKLNATFFILALLVAGFSVSDYRRTLLSRTGLLTLVVLVAALAPVGLWMLEHSHHVTARSNKFAFDNSGNLLISRATGIGVMLLKTALFSCVAVILFAIAVWRNRADIIARSRAMGTGERFVVLLVSWSLGVVFVGIVISGATRIEDRWLLPVLFLLPLLLALLFSCHIRGDRGLRQIAFWSAMAALVIMPVLALNLSYGRAGKPPIGQLDYKSLYERLREAGDFQVVVSEGPQIPGNLRLYDPDLVVAYPAMPGAASRIRQPVVAVSTGELSQDVLNLLAAAGISSSHAEIRRTTLHYVSQPDLTQEVSYIFVP</sequence>
<feature type="transmembrane region" description="Helical" evidence="8">
    <location>
        <begin position="211"/>
        <end position="231"/>
    </location>
</feature>
<comment type="subcellular location">
    <subcellularLocation>
        <location evidence="1">Cell membrane</location>
        <topology evidence="1">Multi-pass membrane protein</topology>
    </subcellularLocation>
</comment>
<evidence type="ECO:0000256" key="8">
    <source>
        <dbReference type="SAM" id="Phobius"/>
    </source>
</evidence>
<keyword evidence="11" id="KW-1185">Reference proteome</keyword>
<feature type="transmembrane region" description="Helical" evidence="8">
    <location>
        <begin position="260"/>
        <end position="282"/>
    </location>
</feature>
<evidence type="ECO:0000256" key="3">
    <source>
        <dbReference type="ARBA" id="ARBA00022676"/>
    </source>
</evidence>
<evidence type="ECO:0000256" key="6">
    <source>
        <dbReference type="ARBA" id="ARBA00022989"/>
    </source>
</evidence>
<dbReference type="InterPro" id="IPR038731">
    <property type="entry name" value="RgtA/B/C-like"/>
</dbReference>
<dbReference type="RefSeq" id="WP_354493907.1">
    <property type="nucleotide sequence ID" value="NZ_JBEPMC010000011.1"/>
</dbReference>
<protein>
    <submittedName>
        <fullName evidence="10">4-amino-4-deoxy-L-arabinose transferase-like glycosyltransferase</fullName>
    </submittedName>
</protein>
<feature type="transmembrane region" description="Helical" evidence="8">
    <location>
        <begin position="359"/>
        <end position="380"/>
    </location>
</feature>
<evidence type="ECO:0000256" key="1">
    <source>
        <dbReference type="ARBA" id="ARBA00004651"/>
    </source>
</evidence>
<dbReference type="EMBL" id="JBEPMC010000011">
    <property type="protein sequence ID" value="MET3582360.1"/>
    <property type="molecule type" value="Genomic_DNA"/>
</dbReference>
<evidence type="ECO:0000256" key="2">
    <source>
        <dbReference type="ARBA" id="ARBA00022475"/>
    </source>
</evidence>
<feature type="transmembrane region" description="Helical" evidence="8">
    <location>
        <begin position="21"/>
        <end position="42"/>
    </location>
</feature>
<feature type="transmembrane region" description="Helical" evidence="8">
    <location>
        <begin position="139"/>
        <end position="159"/>
    </location>
</feature>
<feature type="domain" description="Glycosyltransferase RgtA/B/C/D-like" evidence="9">
    <location>
        <begin position="70"/>
        <end position="229"/>
    </location>
</feature>
<keyword evidence="5 8" id="KW-0812">Transmembrane</keyword>